<organism evidence="2 3">
    <name type="scientific">Streptomyces enissocaesilis</name>
    <dbReference type="NCBI Taxonomy" id="332589"/>
    <lineage>
        <taxon>Bacteria</taxon>
        <taxon>Bacillati</taxon>
        <taxon>Actinomycetota</taxon>
        <taxon>Actinomycetes</taxon>
        <taxon>Kitasatosporales</taxon>
        <taxon>Streptomycetaceae</taxon>
        <taxon>Streptomyces</taxon>
        <taxon>Streptomyces rochei group</taxon>
    </lineage>
</organism>
<keyword evidence="3" id="KW-1185">Reference proteome</keyword>
<dbReference type="RefSeq" id="WP_425577148.1">
    <property type="nucleotide sequence ID" value="NZ_BAAAUD010000013.1"/>
</dbReference>
<comment type="caution">
    <text evidence="2">The sequence shown here is derived from an EMBL/GenBank/DDBJ whole genome shotgun (WGS) entry which is preliminary data.</text>
</comment>
<evidence type="ECO:0000313" key="3">
    <source>
        <dbReference type="Proteomes" id="UP001500403"/>
    </source>
</evidence>
<evidence type="ECO:0000256" key="1">
    <source>
        <dbReference type="SAM" id="MobiDB-lite"/>
    </source>
</evidence>
<evidence type="ECO:0000313" key="2">
    <source>
        <dbReference type="EMBL" id="GAA2930443.1"/>
    </source>
</evidence>
<dbReference type="Proteomes" id="UP001500403">
    <property type="component" value="Unassembled WGS sequence"/>
</dbReference>
<sequence>MRAVLRTRVRTDRVEEHEQAHREAPDELTAAVRAAGAGFPAVREL</sequence>
<protein>
    <submittedName>
        <fullName evidence="2">Uncharacterized protein</fullName>
    </submittedName>
</protein>
<reference evidence="2 3" key="1">
    <citation type="journal article" date="2019" name="Int. J. Syst. Evol. Microbiol.">
        <title>The Global Catalogue of Microorganisms (GCM) 10K type strain sequencing project: providing services to taxonomists for standard genome sequencing and annotation.</title>
        <authorList>
            <consortium name="The Broad Institute Genomics Platform"/>
            <consortium name="The Broad Institute Genome Sequencing Center for Infectious Disease"/>
            <person name="Wu L."/>
            <person name="Ma J."/>
        </authorList>
    </citation>
    <scope>NUCLEOTIDE SEQUENCE [LARGE SCALE GENOMIC DNA]</scope>
    <source>
        <strain evidence="2 3">JCM 9088</strain>
    </source>
</reference>
<name>A0ABN3WXB7_9ACTN</name>
<proteinExistence type="predicted"/>
<accession>A0ABN3WXB7</accession>
<feature type="compositionally biased region" description="Basic and acidic residues" evidence="1">
    <location>
        <begin position="9"/>
        <end position="25"/>
    </location>
</feature>
<feature type="region of interest" description="Disordered" evidence="1">
    <location>
        <begin position="1"/>
        <end position="25"/>
    </location>
</feature>
<dbReference type="EMBL" id="BAAAUD010000013">
    <property type="protein sequence ID" value="GAA2930443.1"/>
    <property type="molecule type" value="Genomic_DNA"/>
</dbReference>
<gene>
    <name evidence="2" type="ORF">GCM10010446_13920</name>
</gene>